<gene>
    <name evidence="6" type="ORF">PGT21_018990</name>
    <name evidence="7" type="ORF">PGTUg99_019732</name>
</gene>
<organism evidence="7 9">
    <name type="scientific">Puccinia graminis f. sp. tritici</name>
    <dbReference type="NCBI Taxonomy" id="56615"/>
    <lineage>
        <taxon>Eukaryota</taxon>
        <taxon>Fungi</taxon>
        <taxon>Dikarya</taxon>
        <taxon>Basidiomycota</taxon>
        <taxon>Pucciniomycotina</taxon>
        <taxon>Pucciniomycetes</taxon>
        <taxon>Pucciniales</taxon>
        <taxon>Pucciniaceae</taxon>
        <taxon>Puccinia</taxon>
    </lineage>
</organism>
<dbReference type="InterPro" id="IPR012677">
    <property type="entry name" value="Nucleotide-bd_a/b_plait_sf"/>
</dbReference>
<comment type="subcellular location">
    <subcellularLocation>
        <location evidence="1">Nucleus</location>
    </subcellularLocation>
</comment>
<sequence>MNRPEKASKPLPYRHHHPYHSSHSTRTPKEVVRRPSNPPSHENNHLTKPSDHPEQFAFNINQPKSKVSQSIIPKGIPGSADNSSVFKFLESAGAAVRFVNVIYNPKTSRSRRYAYAHFFGLDRAKEFIEPRLPLMSWKEPDNSSHGNYYRTLKIQIDYSTEPPEVKQNRRNDGDDNVGQMPISILLLRGLDKKTTLQDIHTSLQMICDPPESIPIQNIMLVMDQATCTSCGYAFVHFPTVKAALKALSSIHGNLFPNGFEIGSRVIRVSLANRYSLKCINKPSDGSPAAFKYWNHELFLLCSNSSTVNPKPPSPSIHLQSTVNPEVVTGSPETPRSSHQTSRELSIPTSEDSDVDKILHALRSLEE</sequence>
<evidence type="ECO:0000256" key="3">
    <source>
        <dbReference type="PROSITE-ProRule" id="PRU00176"/>
    </source>
</evidence>
<feature type="compositionally biased region" description="Basic and acidic residues" evidence="4">
    <location>
        <begin position="42"/>
        <end position="54"/>
    </location>
</feature>
<dbReference type="Proteomes" id="UP000324748">
    <property type="component" value="Unassembled WGS sequence"/>
</dbReference>
<dbReference type="AlphaFoldDB" id="A0A5B0SAJ9"/>
<protein>
    <recommendedName>
        <fullName evidence="5">RRM domain-containing protein</fullName>
    </recommendedName>
</protein>
<comment type="caution">
    <text evidence="7">The sequence shown here is derived from an EMBL/GenBank/DDBJ whole genome shotgun (WGS) entry which is preliminary data.</text>
</comment>
<dbReference type="PROSITE" id="PS50102">
    <property type="entry name" value="RRM"/>
    <property type="match status" value="1"/>
</dbReference>
<evidence type="ECO:0000313" key="7">
    <source>
        <dbReference type="EMBL" id="KAA1135136.1"/>
    </source>
</evidence>
<evidence type="ECO:0000259" key="5">
    <source>
        <dbReference type="PROSITE" id="PS50102"/>
    </source>
</evidence>
<reference evidence="8 9" key="1">
    <citation type="submission" date="2019-05" db="EMBL/GenBank/DDBJ databases">
        <title>Emergence of the Ug99 lineage of the wheat stem rust pathogen through somatic hybridization.</title>
        <authorList>
            <person name="Li F."/>
            <person name="Upadhyaya N.M."/>
            <person name="Sperschneider J."/>
            <person name="Matny O."/>
            <person name="Nguyen-Phuc H."/>
            <person name="Mago R."/>
            <person name="Raley C."/>
            <person name="Miller M.E."/>
            <person name="Silverstein K.A.T."/>
            <person name="Henningsen E."/>
            <person name="Hirsch C.D."/>
            <person name="Visser B."/>
            <person name="Pretorius Z.A."/>
            <person name="Steffenson B.J."/>
            <person name="Schwessinger B."/>
            <person name="Dodds P.N."/>
            <person name="Figueroa M."/>
        </authorList>
    </citation>
    <scope>NUCLEOTIDE SEQUENCE [LARGE SCALE GENOMIC DNA]</scope>
    <source>
        <strain evidence="6">21-0</strain>
        <strain evidence="7 9">Ug99</strain>
    </source>
</reference>
<evidence type="ECO:0000256" key="1">
    <source>
        <dbReference type="ARBA" id="ARBA00004123"/>
    </source>
</evidence>
<feature type="region of interest" description="Disordered" evidence="4">
    <location>
        <begin position="1"/>
        <end position="55"/>
    </location>
</feature>
<dbReference type="PANTHER" id="PTHR13948">
    <property type="entry name" value="RNA-BINDING PROTEIN"/>
    <property type="match status" value="1"/>
</dbReference>
<evidence type="ECO:0000256" key="2">
    <source>
        <dbReference type="ARBA" id="ARBA00023242"/>
    </source>
</evidence>
<feature type="domain" description="RRM" evidence="5">
    <location>
        <begin position="183"/>
        <end position="273"/>
    </location>
</feature>
<dbReference type="Proteomes" id="UP000325313">
    <property type="component" value="Unassembled WGS sequence"/>
</dbReference>
<dbReference type="GO" id="GO:0003723">
    <property type="term" value="F:RNA binding"/>
    <property type="evidence" value="ECO:0007669"/>
    <property type="project" value="UniProtKB-UniRule"/>
</dbReference>
<dbReference type="EMBL" id="VDEP01000041">
    <property type="protein sequence ID" value="KAA1135136.1"/>
    <property type="molecule type" value="Genomic_DNA"/>
</dbReference>
<keyword evidence="3" id="KW-0694">RNA-binding</keyword>
<dbReference type="InterPro" id="IPR035979">
    <property type="entry name" value="RBD_domain_sf"/>
</dbReference>
<dbReference type="OrthoDB" id="29523at2759"/>
<dbReference type="Gene3D" id="3.30.70.330">
    <property type="match status" value="1"/>
</dbReference>
<dbReference type="Pfam" id="PF00076">
    <property type="entry name" value="RRM_1"/>
    <property type="match status" value="1"/>
</dbReference>
<dbReference type="GO" id="GO:0005634">
    <property type="term" value="C:nucleus"/>
    <property type="evidence" value="ECO:0007669"/>
    <property type="project" value="UniProtKB-SubCell"/>
</dbReference>
<proteinExistence type="predicted"/>
<dbReference type="SUPFAM" id="SSF54928">
    <property type="entry name" value="RNA-binding domain, RBD"/>
    <property type="match status" value="1"/>
</dbReference>
<dbReference type="EMBL" id="VSWC01000040">
    <property type="protein sequence ID" value="KAA1105780.1"/>
    <property type="molecule type" value="Genomic_DNA"/>
</dbReference>
<evidence type="ECO:0000313" key="8">
    <source>
        <dbReference type="Proteomes" id="UP000324748"/>
    </source>
</evidence>
<accession>A0A5B0SAJ9</accession>
<keyword evidence="2" id="KW-0539">Nucleus</keyword>
<evidence type="ECO:0000313" key="9">
    <source>
        <dbReference type="Proteomes" id="UP000325313"/>
    </source>
</evidence>
<dbReference type="SMART" id="SM00360">
    <property type="entry name" value="RRM"/>
    <property type="match status" value="1"/>
</dbReference>
<name>A0A5B0SAJ9_PUCGR</name>
<keyword evidence="8" id="KW-1185">Reference proteome</keyword>
<evidence type="ECO:0000256" key="4">
    <source>
        <dbReference type="SAM" id="MobiDB-lite"/>
    </source>
</evidence>
<dbReference type="PANTHER" id="PTHR13948:SF3">
    <property type="entry name" value="FI21118P1"/>
    <property type="match status" value="1"/>
</dbReference>
<dbReference type="GO" id="GO:0000398">
    <property type="term" value="P:mRNA splicing, via spliceosome"/>
    <property type="evidence" value="ECO:0007669"/>
    <property type="project" value="TreeGrafter"/>
</dbReference>
<evidence type="ECO:0000313" key="6">
    <source>
        <dbReference type="EMBL" id="KAA1105780.1"/>
    </source>
</evidence>
<feature type="compositionally biased region" description="Polar residues" evidence="4">
    <location>
        <begin position="330"/>
        <end position="349"/>
    </location>
</feature>
<dbReference type="InterPro" id="IPR000504">
    <property type="entry name" value="RRM_dom"/>
</dbReference>
<feature type="region of interest" description="Disordered" evidence="4">
    <location>
        <begin position="324"/>
        <end position="352"/>
    </location>
</feature>